<evidence type="ECO:0000313" key="3">
    <source>
        <dbReference type="Proteomes" id="UP000182471"/>
    </source>
</evidence>
<organism evidence="2 3">
    <name type="scientific">Lachnobacterium bovis</name>
    <dbReference type="NCBI Taxonomy" id="140626"/>
    <lineage>
        <taxon>Bacteria</taxon>
        <taxon>Bacillati</taxon>
        <taxon>Bacillota</taxon>
        <taxon>Clostridia</taxon>
        <taxon>Lachnospirales</taxon>
        <taxon>Lachnospiraceae</taxon>
        <taxon>Lachnobacterium</taxon>
    </lineage>
</organism>
<dbReference type="Proteomes" id="UP000182471">
    <property type="component" value="Unassembled WGS sequence"/>
</dbReference>
<reference evidence="3" key="1">
    <citation type="submission" date="2016-10" db="EMBL/GenBank/DDBJ databases">
        <authorList>
            <person name="Varghese N."/>
            <person name="Submissions S."/>
        </authorList>
    </citation>
    <scope>NUCLEOTIDE SEQUENCE [LARGE SCALE GENOMIC DNA]</scope>
    <source>
        <strain evidence="3">S1b</strain>
    </source>
</reference>
<dbReference type="EMBL" id="FOGW01000005">
    <property type="protein sequence ID" value="SER54782.1"/>
    <property type="molecule type" value="Genomic_DNA"/>
</dbReference>
<sequence>MSTQSYNKKSAFSTKGNSFDNVSYDFNTELVNSVEDTNLNKQKKDNIKKSVTDSKLEKSQHERWDFVFNHTINTYDDIMAIFKMIENIKNVKEKIEIKKKIKLLVHDEVNERKITFTISEDKNKNYLFKE</sequence>
<dbReference type="RefSeq" id="WP_022747886.1">
    <property type="nucleotide sequence ID" value="NZ_FOGW01000005.1"/>
</dbReference>
<gene>
    <name evidence="2" type="ORF">SAMN02910429_00426</name>
</gene>
<proteinExistence type="predicted"/>
<dbReference type="OrthoDB" id="9990337at2"/>
<evidence type="ECO:0000256" key="1">
    <source>
        <dbReference type="SAM" id="MobiDB-lite"/>
    </source>
</evidence>
<protein>
    <submittedName>
        <fullName evidence="2">Uncharacterized protein</fullName>
    </submittedName>
</protein>
<name>A0A1H9Q323_9FIRM</name>
<feature type="region of interest" description="Disordered" evidence="1">
    <location>
        <begin position="1"/>
        <end position="21"/>
    </location>
</feature>
<dbReference type="AlphaFoldDB" id="A0A1H9Q323"/>
<evidence type="ECO:0000313" key="2">
    <source>
        <dbReference type="EMBL" id="SER54782.1"/>
    </source>
</evidence>
<keyword evidence="3" id="KW-1185">Reference proteome</keyword>
<accession>A0A1H9Q323</accession>